<dbReference type="Proteomes" id="UP000006038">
    <property type="component" value="Chromosome 11"/>
</dbReference>
<dbReference type="PANTHER" id="PTHR31589">
    <property type="entry name" value="PROTEIN, PUTATIVE (DUF239)-RELATED-RELATED"/>
    <property type="match status" value="1"/>
</dbReference>
<reference evidence="3" key="2">
    <citation type="submission" date="2013-04" db="UniProtKB">
        <authorList>
            <consortium name="EnsemblPlants"/>
        </authorList>
    </citation>
    <scope>IDENTIFICATION</scope>
</reference>
<reference evidence="3" key="1">
    <citation type="journal article" date="2013" name="Nat. Commun.">
        <title>Whole-genome sequencing of Oryza brachyantha reveals mechanisms underlying Oryza genome evolution.</title>
        <authorList>
            <person name="Chen J."/>
            <person name="Huang Q."/>
            <person name="Gao D."/>
            <person name="Wang J."/>
            <person name="Lang Y."/>
            <person name="Liu T."/>
            <person name="Li B."/>
            <person name="Bai Z."/>
            <person name="Luis Goicoechea J."/>
            <person name="Liang C."/>
            <person name="Chen C."/>
            <person name="Zhang W."/>
            <person name="Sun S."/>
            <person name="Liao Y."/>
            <person name="Zhang X."/>
            <person name="Yang L."/>
            <person name="Song C."/>
            <person name="Wang M."/>
            <person name="Shi J."/>
            <person name="Liu G."/>
            <person name="Liu J."/>
            <person name="Zhou H."/>
            <person name="Zhou W."/>
            <person name="Yu Q."/>
            <person name="An N."/>
            <person name="Chen Y."/>
            <person name="Cai Q."/>
            <person name="Wang B."/>
            <person name="Liu B."/>
            <person name="Min J."/>
            <person name="Huang Y."/>
            <person name="Wu H."/>
            <person name="Li Z."/>
            <person name="Zhang Y."/>
            <person name="Yin Y."/>
            <person name="Song W."/>
            <person name="Jiang J."/>
            <person name="Jackson S.A."/>
            <person name="Wing R.A."/>
            <person name="Wang J."/>
            <person name="Chen M."/>
        </authorList>
    </citation>
    <scope>NUCLEOTIDE SEQUENCE [LARGE SCALE GENOMIC DNA]</scope>
    <source>
        <strain evidence="3">cv. IRGC 101232</strain>
    </source>
</reference>
<dbReference type="HOGENOM" id="CLU_978560_0_0_1"/>
<dbReference type="InterPro" id="IPR053168">
    <property type="entry name" value="Glutamic_endopeptidase"/>
</dbReference>
<dbReference type="Gramene" id="OB11G11620.1">
    <property type="protein sequence ID" value="OB11G11620.1"/>
    <property type="gene ID" value="OB11G11620"/>
</dbReference>
<evidence type="ECO:0000259" key="2">
    <source>
        <dbReference type="Pfam" id="PF03080"/>
    </source>
</evidence>
<evidence type="ECO:0000313" key="4">
    <source>
        <dbReference type="Proteomes" id="UP000006038"/>
    </source>
</evidence>
<accession>J3N5S6</accession>
<dbReference type="InterPro" id="IPR004314">
    <property type="entry name" value="Neprosin"/>
</dbReference>
<dbReference type="EnsemblPlants" id="OB11G11620.1">
    <property type="protein sequence ID" value="OB11G11620.1"/>
    <property type="gene ID" value="OB11G11620"/>
</dbReference>
<dbReference type="AlphaFoldDB" id="J3N5S6"/>
<dbReference type="STRING" id="4533.J3N5S6"/>
<sequence length="285" mass="32047">MESSPEVRKPSRGESGRKAMAAATIAAAYGVSGPYHGASAWIPIWKTAVEPSEFSKSYLLIASPSVRDFVPIRGKDPPNTDNQVAVGIAVYSKYFGDDFPRLYIYSTVKCLCSIPLATYMHTITILLNDAGVKLKCFNLECPFVQTSNKFAIGGRFVNFSTVGGTLYGSHIIIYRDAGPSVWWVSLMDEAIGYFREWVPGAVHRELPQRDGWACAGQPAGPHAHPHEERDVPLGRPPQRCRHRLHRRRPGRRPREQHRHPPQGPAPSWHRCRLRWSRGIRLRCQL</sequence>
<evidence type="ECO:0000256" key="1">
    <source>
        <dbReference type="SAM" id="MobiDB-lite"/>
    </source>
</evidence>
<feature type="compositionally biased region" description="Basic residues" evidence="1">
    <location>
        <begin position="238"/>
        <end position="260"/>
    </location>
</feature>
<name>J3N5S6_ORYBR</name>
<dbReference type="PANTHER" id="PTHR31589:SF255">
    <property type="entry name" value="NEPROSIN DOMAIN-CONTAINING PROTEIN"/>
    <property type="match status" value="1"/>
</dbReference>
<proteinExistence type="predicted"/>
<feature type="region of interest" description="Disordered" evidence="1">
    <location>
        <begin position="213"/>
        <end position="267"/>
    </location>
</feature>
<feature type="domain" description="Neprosin PEP catalytic" evidence="2">
    <location>
        <begin position="79"/>
        <end position="194"/>
    </location>
</feature>
<evidence type="ECO:0000313" key="3">
    <source>
        <dbReference type="EnsemblPlants" id="OB11G11620.1"/>
    </source>
</evidence>
<dbReference type="Pfam" id="PF03080">
    <property type="entry name" value="Neprosin"/>
    <property type="match status" value="1"/>
</dbReference>
<protein>
    <recommendedName>
        <fullName evidence="2">Neprosin PEP catalytic domain-containing protein</fullName>
    </recommendedName>
</protein>
<keyword evidence="4" id="KW-1185">Reference proteome</keyword>
<organism evidence="3">
    <name type="scientific">Oryza brachyantha</name>
    <name type="common">malo sina</name>
    <dbReference type="NCBI Taxonomy" id="4533"/>
    <lineage>
        <taxon>Eukaryota</taxon>
        <taxon>Viridiplantae</taxon>
        <taxon>Streptophyta</taxon>
        <taxon>Embryophyta</taxon>
        <taxon>Tracheophyta</taxon>
        <taxon>Spermatophyta</taxon>
        <taxon>Magnoliopsida</taxon>
        <taxon>Liliopsida</taxon>
        <taxon>Poales</taxon>
        <taxon>Poaceae</taxon>
        <taxon>BOP clade</taxon>
        <taxon>Oryzoideae</taxon>
        <taxon>Oryzeae</taxon>
        <taxon>Oryzinae</taxon>
        <taxon>Oryza</taxon>
    </lineage>
</organism>